<dbReference type="InterPro" id="IPR006145">
    <property type="entry name" value="PsdUridine_synth_RsuA/RluA"/>
</dbReference>
<accession>A0AAV1DDE1</accession>
<protein>
    <submittedName>
        <fullName evidence="2">OLC1v1004814C2</fullName>
    </submittedName>
</protein>
<evidence type="ECO:0000313" key="2">
    <source>
        <dbReference type="EMBL" id="CAI9105800.1"/>
    </source>
</evidence>
<dbReference type="GO" id="GO:0009982">
    <property type="term" value="F:pseudouridine synthase activity"/>
    <property type="evidence" value="ECO:0007669"/>
    <property type="project" value="InterPro"/>
</dbReference>
<dbReference type="PANTHER" id="PTHR21600">
    <property type="entry name" value="MITOCHONDRIAL RNA PSEUDOURIDINE SYNTHASE"/>
    <property type="match status" value="1"/>
</dbReference>
<dbReference type="InterPro" id="IPR020103">
    <property type="entry name" value="PsdUridine_synth_cat_dom_sf"/>
</dbReference>
<dbReference type="GO" id="GO:0003723">
    <property type="term" value="F:RNA binding"/>
    <property type="evidence" value="ECO:0007669"/>
    <property type="project" value="InterPro"/>
</dbReference>
<organism evidence="2 3">
    <name type="scientific">Oldenlandia corymbosa var. corymbosa</name>
    <dbReference type="NCBI Taxonomy" id="529605"/>
    <lineage>
        <taxon>Eukaryota</taxon>
        <taxon>Viridiplantae</taxon>
        <taxon>Streptophyta</taxon>
        <taxon>Embryophyta</taxon>
        <taxon>Tracheophyta</taxon>
        <taxon>Spermatophyta</taxon>
        <taxon>Magnoliopsida</taxon>
        <taxon>eudicotyledons</taxon>
        <taxon>Gunneridae</taxon>
        <taxon>Pentapetalae</taxon>
        <taxon>asterids</taxon>
        <taxon>lamiids</taxon>
        <taxon>Gentianales</taxon>
        <taxon>Rubiaceae</taxon>
        <taxon>Rubioideae</taxon>
        <taxon>Spermacoceae</taxon>
        <taxon>Hedyotis-Oldenlandia complex</taxon>
        <taxon>Oldenlandia</taxon>
    </lineage>
</organism>
<name>A0AAV1DDE1_OLDCO</name>
<reference evidence="2" key="1">
    <citation type="submission" date="2023-03" db="EMBL/GenBank/DDBJ databases">
        <authorList>
            <person name="Julca I."/>
        </authorList>
    </citation>
    <scope>NUCLEOTIDE SEQUENCE</scope>
</reference>
<dbReference type="CDD" id="cd02869">
    <property type="entry name" value="PseudoU_synth_RluA_like"/>
    <property type="match status" value="1"/>
</dbReference>
<evidence type="ECO:0000259" key="1">
    <source>
        <dbReference type="Pfam" id="PF00849"/>
    </source>
</evidence>
<gene>
    <name evidence="2" type="ORF">OLC1_LOCUS14419</name>
</gene>
<dbReference type="EMBL" id="OX459122">
    <property type="protein sequence ID" value="CAI9105800.1"/>
    <property type="molecule type" value="Genomic_DNA"/>
</dbReference>
<proteinExistence type="predicted"/>
<dbReference type="SUPFAM" id="SSF55120">
    <property type="entry name" value="Pseudouridine synthase"/>
    <property type="match status" value="1"/>
</dbReference>
<keyword evidence="3" id="KW-1185">Reference proteome</keyword>
<dbReference type="InterPro" id="IPR050188">
    <property type="entry name" value="RluA_PseudoU_synthase"/>
</dbReference>
<evidence type="ECO:0000313" key="3">
    <source>
        <dbReference type="Proteomes" id="UP001161247"/>
    </source>
</evidence>
<dbReference type="Proteomes" id="UP001161247">
    <property type="component" value="Chromosome 5"/>
</dbReference>
<dbReference type="GO" id="GO:0000455">
    <property type="term" value="P:enzyme-directed rRNA pseudouridine synthesis"/>
    <property type="evidence" value="ECO:0007669"/>
    <property type="project" value="TreeGrafter"/>
</dbReference>
<dbReference type="Pfam" id="PF00849">
    <property type="entry name" value="PseudoU_synth_2"/>
    <property type="match status" value="1"/>
</dbReference>
<dbReference type="AlphaFoldDB" id="A0AAV1DDE1"/>
<dbReference type="PANTHER" id="PTHR21600:SF52">
    <property type="entry name" value="PSEUDOURIDINE SYNTHASE RSUA_RLUA-LIKE DOMAIN-CONTAINING PROTEIN"/>
    <property type="match status" value="1"/>
</dbReference>
<feature type="domain" description="Pseudouridine synthase RsuA/RluA-like" evidence="1">
    <location>
        <begin position="187"/>
        <end position="361"/>
    </location>
</feature>
<dbReference type="Gene3D" id="3.30.2350.10">
    <property type="entry name" value="Pseudouridine synthase"/>
    <property type="match status" value="1"/>
</dbReference>
<sequence length="444" mass="49993">MVFKFVNGLFHFRGSYQRIMNSSSSCFHKLLRLFTFDLISISSSQYGRLLPCPSWNGVPRVEHLVVKEGGPVLQFISKSLDLPPLFVSDLIHFGAVYYALVSPKPPPTAPPEQIKTFEEYTTPSVLRKRTSIKGKSIQEAQKTFRITSVNEFVETGTYIRVYVHPKRFPRCYEIDWRSRIIAVTESYVVLDKPAGMISDSCDQVGGTTNNIEECCATFATRALGLATPLMTTHQIDNCTEGCVVFGRTKEYCSVFHKNVREKKVKKLYLALAAAPMPLGTITHYMRPNKLAPRLISKDYIEGWHLCQLEVLECKKVAWPTNETERKHGIESCGWPSQEFAYECRISLLTGRTHQIRAQLASCGAPIVGDSMYMPAAASEMANPGTNPLQKNNWQSASEADKVRAIEEWIKLHGKEPAVAIGLQACQISWDDGIHCYEAGSPWWR</sequence>